<protein>
    <submittedName>
        <fullName evidence="3">DNA protecting protein DprA</fullName>
    </submittedName>
</protein>
<sequence>MGKVAMTEKEALIALTSFVPFGPVRLNLLISYFGSAKESWGAGHAVLENIGLGKESLIRFLTYRRAFNLSRYLKNLRRLKIDVVTKGEKNYPQALTEIDSSPLLLYFKGNIKNLEPALAIVGSRKMTPYGKEIAERFAMELASMGICIISGLARGVDTTAHWGAIRGGGKTVAVLGCGLDTLYPPENTKLAQEIVSLGGALISEYPLGYPPLKNNFPARNRIISGLAKGVLVVEGAARSGTLSTASQAAEQGRAVFAVPGPIYSPNSAAPHFLLKNGAIPVTSLGDILEEMGMDNVASRGSNNIGVKAAT</sequence>
<dbReference type="EMBL" id="MGFK01000010">
    <property type="protein sequence ID" value="OGM04586.1"/>
    <property type="molecule type" value="Genomic_DNA"/>
</dbReference>
<dbReference type="InterPro" id="IPR057666">
    <property type="entry name" value="DrpA_SLOG"/>
</dbReference>
<evidence type="ECO:0000259" key="2">
    <source>
        <dbReference type="Pfam" id="PF02481"/>
    </source>
</evidence>
<comment type="caution">
    <text evidence="3">The sequence shown here is derived from an EMBL/GenBank/DDBJ whole genome shotgun (WGS) entry which is preliminary data.</text>
</comment>
<dbReference type="PANTHER" id="PTHR43022:SF1">
    <property type="entry name" value="PROTEIN SMF"/>
    <property type="match status" value="1"/>
</dbReference>
<name>A0A1F7WP26_9BACT</name>
<evidence type="ECO:0000256" key="1">
    <source>
        <dbReference type="ARBA" id="ARBA00006525"/>
    </source>
</evidence>
<dbReference type="Proteomes" id="UP000177091">
    <property type="component" value="Unassembled WGS sequence"/>
</dbReference>
<dbReference type="Pfam" id="PF02481">
    <property type="entry name" value="DNA_processg_A"/>
    <property type="match status" value="1"/>
</dbReference>
<gene>
    <name evidence="3" type="ORF">A2112_01000</name>
</gene>
<dbReference type="NCBIfam" id="TIGR00732">
    <property type="entry name" value="dprA"/>
    <property type="match status" value="1"/>
</dbReference>
<feature type="domain" description="Smf/DprA SLOG" evidence="2">
    <location>
        <begin position="83"/>
        <end position="291"/>
    </location>
</feature>
<comment type="similarity">
    <text evidence="1">Belongs to the DprA/Smf family.</text>
</comment>
<dbReference type="PANTHER" id="PTHR43022">
    <property type="entry name" value="PROTEIN SMF"/>
    <property type="match status" value="1"/>
</dbReference>
<dbReference type="AlphaFoldDB" id="A0A1F7WP26"/>
<dbReference type="Gene3D" id="3.40.50.450">
    <property type="match status" value="1"/>
</dbReference>
<accession>A0A1F7WP26</accession>
<evidence type="ECO:0000313" key="4">
    <source>
        <dbReference type="Proteomes" id="UP000177091"/>
    </source>
</evidence>
<dbReference type="GO" id="GO:0009294">
    <property type="term" value="P:DNA-mediated transformation"/>
    <property type="evidence" value="ECO:0007669"/>
    <property type="project" value="InterPro"/>
</dbReference>
<evidence type="ECO:0000313" key="3">
    <source>
        <dbReference type="EMBL" id="OGM04586.1"/>
    </source>
</evidence>
<dbReference type="InterPro" id="IPR003488">
    <property type="entry name" value="DprA"/>
</dbReference>
<organism evidence="3 4">
    <name type="scientific">Candidatus Woesebacteria bacterium GWA1_42_12</name>
    <dbReference type="NCBI Taxonomy" id="1802472"/>
    <lineage>
        <taxon>Bacteria</taxon>
        <taxon>Candidatus Woeseibacteriota</taxon>
    </lineage>
</organism>
<dbReference type="SUPFAM" id="SSF102405">
    <property type="entry name" value="MCP/YpsA-like"/>
    <property type="match status" value="1"/>
</dbReference>
<proteinExistence type="inferred from homology"/>
<reference evidence="3 4" key="1">
    <citation type="journal article" date="2016" name="Nat. Commun.">
        <title>Thousands of microbial genomes shed light on interconnected biogeochemical processes in an aquifer system.</title>
        <authorList>
            <person name="Anantharaman K."/>
            <person name="Brown C.T."/>
            <person name="Hug L.A."/>
            <person name="Sharon I."/>
            <person name="Castelle C.J."/>
            <person name="Probst A.J."/>
            <person name="Thomas B.C."/>
            <person name="Singh A."/>
            <person name="Wilkins M.J."/>
            <person name="Karaoz U."/>
            <person name="Brodie E.L."/>
            <person name="Williams K.H."/>
            <person name="Hubbard S.S."/>
            <person name="Banfield J.F."/>
        </authorList>
    </citation>
    <scope>NUCLEOTIDE SEQUENCE [LARGE SCALE GENOMIC DNA]</scope>
</reference>